<dbReference type="PRINTS" id="PR00344">
    <property type="entry name" value="BCTRLSENSOR"/>
</dbReference>
<organism evidence="15 16">
    <name type="scientific">Azospirillum doebereinerae</name>
    <dbReference type="NCBI Taxonomy" id="92933"/>
    <lineage>
        <taxon>Bacteria</taxon>
        <taxon>Pseudomonadati</taxon>
        <taxon>Pseudomonadota</taxon>
        <taxon>Alphaproteobacteria</taxon>
        <taxon>Rhodospirillales</taxon>
        <taxon>Azospirillaceae</taxon>
        <taxon>Azospirillum</taxon>
    </lineage>
</organism>
<dbReference type="GO" id="GO:0005886">
    <property type="term" value="C:plasma membrane"/>
    <property type="evidence" value="ECO:0007669"/>
    <property type="project" value="TreeGrafter"/>
</dbReference>
<dbReference type="OrthoDB" id="8477070at2"/>
<keyword evidence="5" id="KW-0808">Transferase</keyword>
<comment type="catalytic activity">
    <reaction evidence="1">
        <text>ATP + protein L-histidine = ADP + protein N-phospho-L-histidine.</text>
        <dbReference type="EC" id="2.7.13.3"/>
    </reaction>
</comment>
<dbReference type="Gene3D" id="3.30.565.10">
    <property type="entry name" value="Histidine kinase-like ATPase, C-terminal domain"/>
    <property type="match status" value="1"/>
</dbReference>
<evidence type="ECO:0000256" key="7">
    <source>
        <dbReference type="ARBA" id="ARBA00022777"/>
    </source>
</evidence>
<dbReference type="Proteomes" id="UP000280346">
    <property type="component" value="Unassembled WGS sequence"/>
</dbReference>
<dbReference type="GO" id="GO:0005524">
    <property type="term" value="F:ATP binding"/>
    <property type="evidence" value="ECO:0007669"/>
    <property type="project" value="UniProtKB-KW"/>
</dbReference>
<dbReference type="SUPFAM" id="SSF55874">
    <property type="entry name" value="ATPase domain of HSP90 chaperone/DNA topoisomerase II/histidine kinase"/>
    <property type="match status" value="1"/>
</dbReference>
<dbReference type="AlphaFoldDB" id="A0A433J9L9"/>
<dbReference type="SUPFAM" id="SSF47384">
    <property type="entry name" value="Homodimeric domain of signal transducing histidine kinase"/>
    <property type="match status" value="1"/>
</dbReference>
<evidence type="ECO:0000256" key="11">
    <source>
        <dbReference type="PROSITE-ProRule" id="PRU00169"/>
    </source>
</evidence>
<evidence type="ECO:0000259" key="14">
    <source>
        <dbReference type="PROSITE" id="PS50110"/>
    </source>
</evidence>
<feature type="modified residue" description="4-aspartylphosphate" evidence="11">
    <location>
        <position position="550"/>
    </location>
</feature>
<name>A0A433J9L9_9PROT</name>
<feature type="coiled-coil region" evidence="12">
    <location>
        <begin position="178"/>
        <end position="244"/>
    </location>
</feature>
<dbReference type="EC" id="2.7.13.3" evidence="3"/>
<dbReference type="InterPro" id="IPR036890">
    <property type="entry name" value="HATPase_C_sf"/>
</dbReference>
<keyword evidence="8" id="KW-0067">ATP-binding</keyword>
<dbReference type="CDD" id="cd00082">
    <property type="entry name" value="HisKA"/>
    <property type="match status" value="1"/>
</dbReference>
<feature type="domain" description="Response regulatory" evidence="14">
    <location>
        <begin position="500"/>
        <end position="617"/>
    </location>
</feature>
<dbReference type="Gene3D" id="3.40.50.2300">
    <property type="match status" value="1"/>
</dbReference>
<dbReference type="RefSeq" id="WP_126998255.1">
    <property type="nucleotide sequence ID" value="NZ_CP173192.1"/>
</dbReference>
<dbReference type="EMBL" id="RZIJ01000008">
    <property type="protein sequence ID" value="RUQ71462.1"/>
    <property type="molecule type" value="Genomic_DNA"/>
</dbReference>
<dbReference type="Gene3D" id="1.10.287.130">
    <property type="match status" value="1"/>
</dbReference>
<evidence type="ECO:0000256" key="10">
    <source>
        <dbReference type="ARBA" id="ARBA00023136"/>
    </source>
</evidence>
<dbReference type="InterPro" id="IPR003661">
    <property type="entry name" value="HisK_dim/P_dom"/>
</dbReference>
<dbReference type="SMART" id="SM00388">
    <property type="entry name" value="HisKA"/>
    <property type="match status" value="1"/>
</dbReference>
<evidence type="ECO:0000256" key="6">
    <source>
        <dbReference type="ARBA" id="ARBA00022741"/>
    </source>
</evidence>
<keyword evidence="12" id="KW-0175">Coiled coil</keyword>
<dbReference type="Pfam" id="PF00512">
    <property type="entry name" value="HisKA"/>
    <property type="match status" value="1"/>
</dbReference>
<evidence type="ECO:0000256" key="1">
    <source>
        <dbReference type="ARBA" id="ARBA00000085"/>
    </source>
</evidence>
<comment type="caution">
    <text evidence="15">The sequence shown here is derived from an EMBL/GenBank/DDBJ whole genome shotgun (WGS) entry which is preliminary data.</text>
</comment>
<evidence type="ECO:0000256" key="9">
    <source>
        <dbReference type="ARBA" id="ARBA00023012"/>
    </source>
</evidence>
<accession>A0A433J9L9</accession>
<dbReference type="InterPro" id="IPR004358">
    <property type="entry name" value="Sig_transdc_His_kin-like_C"/>
</dbReference>
<keyword evidence="4 11" id="KW-0597">Phosphoprotein</keyword>
<dbReference type="Pfam" id="PF00072">
    <property type="entry name" value="Response_reg"/>
    <property type="match status" value="1"/>
</dbReference>
<dbReference type="GO" id="GO:0009927">
    <property type="term" value="F:histidine phosphotransfer kinase activity"/>
    <property type="evidence" value="ECO:0007669"/>
    <property type="project" value="TreeGrafter"/>
</dbReference>
<sequence length="622" mass="68570">MKLSELLPVAHLQRLCEEFTALTGAVTAVLDLEGNILVATGWQDVCTRFHRVHPGTVSRCHESDTELAASLDRGQPYKVYKCRNGLVDAAMPIVVGGQHVGNFFTGQFFFDQPDADAFRAQARQFGFPEEDYLAALKRVPVFSEDRVRLMMGFFTLVTNMIASMGIANEELRLQGEELAHTNTTLAAEVAERKRAEEELQRAHDELEERVLERTRSLRDALAKLERHQDELRIAKETAESANRAKSDFLSSMSHELRTPLNAILGFAQILDSAFSTPLDDKQRFRVQQIMKGGNHLLSLINEVLDLARIESGVQTLSVEPIETKALMTEVLELTRAFPTRRNTAVQDWKVADNLADRVRADYMRLKQALLNLTSNALKYNRDGGTVYLAAEAGNGGSVRFVVSDDGPGIPPEKHSQLFQPFNRLGAETTEIEGTGVGLTITKRMVEAMDGRIGFETEVGRGTTFWVEVPASHDPLAAPPDAVEDDTRDVLRVVAAGVPRRLLYVEDNPANLQLMRELMAELPNFTLASAPTAEIGIEMAVTTQPDVIVLDINLPGMNGIEALGLLKADPRTSRIPVIALSANVTPSVVRRGLEAGFLHYLAKPLDISLFLRVVVELSSSSPA</sequence>
<dbReference type="SMART" id="SM00448">
    <property type="entry name" value="REC"/>
    <property type="match status" value="1"/>
</dbReference>
<dbReference type="InterPro" id="IPR036097">
    <property type="entry name" value="HisK_dim/P_sf"/>
</dbReference>
<dbReference type="PROSITE" id="PS50109">
    <property type="entry name" value="HIS_KIN"/>
    <property type="match status" value="1"/>
</dbReference>
<dbReference type="GO" id="GO:0000155">
    <property type="term" value="F:phosphorelay sensor kinase activity"/>
    <property type="evidence" value="ECO:0007669"/>
    <property type="project" value="InterPro"/>
</dbReference>
<dbReference type="InterPro" id="IPR018771">
    <property type="entry name" value="PocR_dom"/>
</dbReference>
<evidence type="ECO:0000256" key="5">
    <source>
        <dbReference type="ARBA" id="ARBA00022679"/>
    </source>
</evidence>
<keyword evidence="16" id="KW-1185">Reference proteome</keyword>
<dbReference type="PANTHER" id="PTHR43047:SF72">
    <property type="entry name" value="OSMOSENSING HISTIDINE PROTEIN KINASE SLN1"/>
    <property type="match status" value="1"/>
</dbReference>
<comment type="subcellular location">
    <subcellularLocation>
        <location evidence="2">Membrane</location>
    </subcellularLocation>
</comment>
<dbReference type="InterPro" id="IPR001789">
    <property type="entry name" value="Sig_transdc_resp-reg_receiver"/>
</dbReference>
<dbReference type="CDD" id="cd16922">
    <property type="entry name" value="HATPase_EvgS-ArcB-TorS-like"/>
    <property type="match status" value="1"/>
</dbReference>
<evidence type="ECO:0000259" key="13">
    <source>
        <dbReference type="PROSITE" id="PS50109"/>
    </source>
</evidence>
<dbReference type="PROSITE" id="PS50110">
    <property type="entry name" value="RESPONSE_REGULATORY"/>
    <property type="match status" value="1"/>
</dbReference>
<dbReference type="InterPro" id="IPR011006">
    <property type="entry name" value="CheY-like_superfamily"/>
</dbReference>
<dbReference type="Pfam" id="PF10114">
    <property type="entry name" value="PocR"/>
    <property type="match status" value="1"/>
</dbReference>
<evidence type="ECO:0000256" key="2">
    <source>
        <dbReference type="ARBA" id="ARBA00004370"/>
    </source>
</evidence>
<keyword evidence="10" id="KW-0472">Membrane</keyword>
<feature type="domain" description="Histidine kinase" evidence="13">
    <location>
        <begin position="251"/>
        <end position="472"/>
    </location>
</feature>
<dbReference type="PANTHER" id="PTHR43047">
    <property type="entry name" value="TWO-COMPONENT HISTIDINE PROTEIN KINASE"/>
    <property type="match status" value="1"/>
</dbReference>
<dbReference type="Pfam" id="PF02518">
    <property type="entry name" value="HATPase_c"/>
    <property type="match status" value="1"/>
</dbReference>
<evidence type="ECO:0000313" key="16">
    <source>
        <dbReference type="Proteomes" id="UP000280346"/>
    </source>
</evidence>
<evidence type="ECO:0000256" key="12">
    <source>
        <dbReference type="SAM" id="Coils"/>
    </source>
</evidence>
<reference evidence="15 16" key="1">
    <citation type="submission" date="2018-12" db="EMBL/GenBank/DDBJ databases">
        <authorList>
            <person name="Yang Y."/>
        </authorList>
    </citation>
    <scope>NUCLEOTIDE SEQUENCE [LARGE SCALE GENOMIC DNA]</scope>
    <source>
        <strain evidence="15 16">GSF71</strain>
    </source>
</reference>
<dbReference type="InterPro" id="IPR003594">
    <property type="entry name" value="HATPase_dom"/>
</dbReference>
<protein>
    <recommendedName>
        <fullName evidence="3">histidine kinase</fullName>
        <ecNumber evidence="3">2.7.13.3</ecNumber>
    </recommendedName>
</protein>
<evidence type="ECO:0000256" key="3">
    <source>
        <dbReference type="ARBA" id="ARBA00012438"/>
    </source>
</evidence>
<dbReference type="InterPro" id="IPR005467">
    <property type="entry name" value="His_kinase_dom"/>
</dbReference>
<gene>
    <name evidence="15" type="ORF">EJ913_12505</name>
</gene>
<evidence type="ECO:0000313" key="15">
    <source>
        <dbReference type="EMBL" id="RUQ71462.1"/>
    </source>
</evidence>
<keyword evidence="6" id="KW-0547">Nucleotide-binding</keyword>
<dbReference type="FunFam" id="1.10.287.130:FF:000038">
    <property type="entry name" value="Sensory transduction histidine kinase"/>
    <property type="match status" value="1"/>
</dbReference>
<dbReference type="SUPFAM" id="SSF52172">
    <property type="entry name" value="CheY-like"/>
    <property type="match status" value="1"/>
</dbReference>
<keyword evidence="9" id="KW-0902">Two-component regulatory system</keyword>
<keyword evidence="7" id="KW-0418">Kinase</keyword>
<proteinExistence type="predicted"/>
<evidence type="ECO:0000256" key="4">
    <source>
        <dbReference type="ARBA" id="ARBA00022553"/>
    </source>
</evidence>
<evidence type="ECO:0000256" key="8">
    <source>
        <dbReference type="ARBA" id="ARBA00022840"/>
    </source>
</evidence>
<dbReference type="SMART" id="SM00387">
    <property type="entry name" value="HATPase_c"/>
    <property type="match status" value="1"/>
</dbReference>